<sequence length="276" mass="30436">MIACNKEDNKWSERKMEGDDGLRTVECLRGRLLAERQASRTAKEDAELMGNKLIELENKLKEETKLRNKAEKRLKLLKKKLESLKILPSLEESEQSSSSENCAVSSISSTSTSGAKDPEESASKSQNTVPEISKNMEENASDTTTSIKSLDIPFGEENSTSPGTTQSDSKDSSHKRSSGKSSSSPEDPKIGDASSSSLKASTVEIDMKGRNENYEDDDFVDNSMALVPLKLPETKLAPEIKIVSKSIGEVLDTLRHARERIQNSMERRQIIRVGPS</sequence>
<reference evidence="3" key="1">
    <citation type="submission" date="2025-08" db="UniProtKB">
        <authorList>
            <consortium name="RefSeq"/>
        </authorList>
    </citation>
    <scope>IDENTIFICATION</scope>
    <source>
        <tissue evidence="3">Leaf</tissue>
    </source>
</reference>
<dbReference type="AlphaFoldDB" id="A0A6J1AQR4"/>
<dbReference type="PANTHER" id="PTHR33701:SF2">
    <property type="entry name" value="TRANSMEMBRANE PROTEIN"/>
    <property type="match status" value="1"/>
</dbReference>
<dbReference type="OrthoDB" id="1939750at2759"/>
<organism evidence="2 3">
    <name type="scientific">Herrania umbratica</name>
    <dbReference type="NCBI Taxonomy" id="108875"/>
    <lineage>
        <taxon>Eukaryota</taxon>
        <taxon>Viridiplantae</taxon>
        <taxon>Streptophyta</taxon>
        <taxon>Embryophyta</taxon>
        <taxon>Tracheophyta</taxon>
        <taxon>Spermatophyta</taxon>
        <taxon>Magnoliopsida</taxon>
        <taxon>eudicotyledons</taxon>
        <taxon>Gunneridae</taxon>
        <taxon>Pentapetalae</taxon>
        <taxon>rosids</taxon>
        <taxon>malvids</taxon>
        <taxon>Malvales</taxon>
        <taxon>Malvaceae</taxon>
        <taxon>Byttnerioideae</taxon>
        <taxon>Herrania</taxon>
    </lineage>
</organism>
<keyword evidence="2" id="KW-1185">Reference proteome</keyword>
<evidence type="ECO:0000313" key="2">
    <source>
        <dbReference type="Proteomes" id="UP000504621"/>
    </source>
</evidence>
<proteinExistence type="predicted"/>
<protein>
    <submittedName>
        <fullName evidence="3">Suppressor protein SRP40</fullName>
    </submittedName>
</protein>
<evidence type="ECO:0000313" key="3">
    <source>
        <dbReference type="RefSeq" id="XP_021289552.1"/>
    </source>
</evidence>
<evidence type="ECO:0000256" key="1">
    <source>
        <dbReference type="SAM" id="MobiDB-lite"/>
    </source>
</evidence>
<feature type="compositionally biased region" description="Low complexity" evidence="1">
    <location>
        <begin position="85"/>
        <end position="113"/>
    </location>
</feature>
<accession>A0A6J1AQR4</accession>
<dbReference type="Proteomes" id="UP000504621">
    <property type="component" value="Unplaced"/>
</dbReference>
<dbReference type="GeneID" id="110420526"/>
<gene>
    <name evidence="3" type="primary">LOC110420526</name>
</gene>
<name>A0A6J1AQR4_9ROSI</name>
<feature type="compositionally biased region" description="Polar residues" evidence="1">
    <location>
        <begin position="157"/>
        <end position="166"/>
    </location>
</feature>
<dbReference type="PANTHER" id="PTHR33701">
    <property type="entry name" value="TRANSMEMBRANE PROTEIN"/>
    <property type="match status" value="1"/>
</dbReference>
<dbReference type="RefSeq" id="XP_021289552.1">
    <property type="nucleotide sequence ID" value="XM_021433877.1"/>
</dbReference>
<feature type="region of interest" description="Disordered" evidence="1">
    <location>
        <begin position="85"/>
        <end position="204"/>
    </location>
</feature>